<dbReference type="AlphaFoldDB" id="A0A0K0F8E7"/>
<keyword evidence="3 5" id="KW-1133">Transmembrane helix</keyword>
<evidence type="ECO:0000256" key="2">
    <source>
        <dbReference type="ARBA" id="ARBA00022692"/>
    </source>
</evidence>
<dbReference type="InterPro" id="IPR052612">
    <property type="entry name" value="ANP_Clearance_Receptor"/>
</dbReference>
<dbReference type="Gene3D" id="3.40.50.2300">
    <property type="match status" value="2"/>
</dbReference>
<accession>A0A0K0F8E7</accession>
<dbReference type="SUPFAM" id="SSF53822">
    <property type="entry name" value="Periplasmic binding protein-like I"/>
    <property type="match status" value="2"/>
</dbReference>
<evidence type="ECO:0000259" key="6">
    <source>
        <dbReference type="Pfam" id="PF01094"/>
    </source>
</evidence>
<sequence length="561" mass="64406">MIQYNQVTIILVTCTFIFLTLVTNYGFGEEIYHLKSYKNEKNSLNSMEDNDLFNEITDNSKKSINLHNGFGNNVKFDSRNDDVRRIKKHAVHNELYFNEENKIREKHYKIHRKRYDRNIAKFSNDYEIKPFYILIPLPEKANEAPECKYRNPFNLDLLSVRPVIEEAIEDIQSKIFATRKIRLIPFFNDTKCSDAIGPNFAVELYKQEKLDCIIGYAFVYSLATISRLSTQWKNGIPIISPIGLTSNLDNKTEYKYLTRITGSYKGVGSATSKIMKTLNITNVLFLLHEPRLVRTQDIPYSECFHIIGSLIYELVNNNNFIKKQDSYDVIDETLHNTTIYKEKLKKLSVKGNAERYAVQGVVQAYTEKRLDVIFGFADFYSLATVAKVSPALGDGVPVLTTAGMISQLGSKKIYPYLIRMQGSITQMADSVYQLVAYQDTTTRTIENMDASVIKNTTIPSISTNLGYKNLFFIYNDKKRAVNKKLHLYKDGSGDSGETEISSYCYFSLYAIKSYFTSKNQHFKDVWKMSAPSLAFDEDNNVSQTDLKNWLKLGSTYANGMF</sequence>
<dbReference type="GO" id="GO:0038023">
    <property type="term" value="F:signaling receptor activity"/>
    <property type="evidence" value="ECO:0007669"/>
    <property type="project" value="TreeGrafter"/>
</dbReference>
<comment type="subcellular location">
    <subcellularLocation>
        <location evidence="1">Membrane</location>
    </subcellularLocation>
</comment>
<reference evidence="8" key="2">
    <citation type="submission" date="2015-08" db="UniProtKB">
        <authorList>
            <consortium name="WormBaseParasite"/>
        </authorList>
    </citation>
    <scope>IDENTIFICATION</scope>
</reference>
<feature type="domain" description="Receptor ligand binding region" evidence="6">
    <location>
        <begin position="161"/>
        <end position="286"/>
    </location>
</feature>
<proteinExistence type="predicted"/>
<dbReference type="GO" id="GO:0007165">
    <property type="term" value="P:signal transduction"/>
    <property type="evidence" value="ECO:0007669"/>
    <property type="project" value="TreeGrafter"/>
</dbReference>
<organism evidence="7 8">
    <name type="scientific">Strongyloides venezuelensis</name>
    <name type="common">Threadworm</name>
    <dbReference type="NCBI Taxonomy" id="75913"/>
    <lineage>
        <taxon>Eukaryota</taxon>
        <taxon>Metazoa</taxon>
        <taxon>Ecdysozoa</taxon>
        <taxon>Nematoda</taxon>
        <taxon>Chromadorea</taxon>
        <taxon>Rhabditida</taxon>
        <taxon>Tylenchina</taxon>
        <taxon>Panagrolaimomorpha</taxon>
        <taxon>Strongyloidoidea</taxon>
        <taxon>Strongyloididae</taxon>
        <taxon>Strongyloides</taxon>
    </lineage>
</organism>
<protein>
    <submittedName>
        <fullName evidence="8">ANF_receptor domain-containing protein</fullName>
    </submittedName>
</protein>
<reference evidence="7" key="1">
    <citation type="submission" date="2014-07" db="EMBL/GenBank/DDBJ databases">
        <authorList>
            <person name="Martin A.A"/>
            <person name="De Silva N."/>
        </authorList>
    </citation>
    <scope>NUCLEOTIDE SEQUENCE</scope>
</reference>
<dbReference type="PANTHER" id="PTHR44755">
    <property type="entry name" value="NATRIURETIC PEPTIDE RECEPTOR 3-RELATED"/>
    <property type="match status" value="1"/>
</dbReference>
<name>A0A0K0F8E7_STRVS</name>
<keyword evidence="7" id="KW-1185">Reference proteome</keyword>
<evidence type="ECO:0000256" key="3">
    <source>
        <dbReference type="ARBA" id="ARBA00022989"/>
    </source>
</evidence>
<evidence type="ECO:0000313" key="8">
    <source>
        <dbReference type="WBParaSite" id="SVE_0509600.1"/>
    </source>
</evidence>
<dbReference type="WBParaSite" id="SVE_0509600.1">
    <property type="protein sequence ID" value="SVE_0509600.1"/>
    <property type="gene ID" value="SVE_0509600"/>
</dbReference>
<dbReference type="Proteomes" id="UP000035680">
    <property type="component" value="Unassembled WGS sequence"/>
</dbReference>
<dbReference type="Pfam" id="PF01094">
    <property type="entry name" value="ANF_receptor"/>
    <property type="match status" value="1"/>
</dbReference>
<feature type="transmembrane region" description="Helical" evidence="5">
    <location>
        <begin position="7"/>
        <end position="27"/>
    </location>
</feature>
<keyword evidence="2 5" id="KW-0812">Transmembrane</keyword>
<dbReference type="STRING" id="75913.A0A0K0F8E7"/>
<evidence type="ECO:0000256" key="1">
    <source>
        <dbReference type="ARBA" id="ARBA00004370"/>
    </source>
</evidence>
<evidence type="ECO:0000256" key="5">
    <source>
        <dbReference type="SAM" id="Phobius"/>
    </source>
</evidence>
<dbReference type="GO" id="GO:0016020">
    <property type="term" value="C:membrane"/>
    <property type="evidence" value="ECO:0007669"/>
    <property type="project" value="UniProtKB-SubCell"/>
</dbReference>
<dbReference type="InterPro" id="IPR001828">
    <property type="entry name" value="ANF_lig-bd_rcpt"/>
</dbReference>
<dbReference type="GO" id="GO:0017046">
    <property type="term" value="F:peptide hormone binding"/>
    <property type="evidence" value="ECO:0007669"/>
    <property type="project" value="TreeGrafter"/>
</dbReference>
<keyword evidence="4 5" id="KW-0472">Membrane</keyword>
<dbReference type="InterPro" id="IPR028082">
    <property type="entry name" value="Peripla_BP_I"/>
</dbReference>
<evidence type="ECO:0000313" key="7">
    <source>
        <dbReference type="Proteomes" id="UP000035680"/>
    </source>
</evidence>
<dbReference type="PANTHER" id="PTHR44755:SF10">
    <property type="entry name" value="RECEPTOR LIGAND BINDING REGION DOMAIN-CONTAINING PROTEIN"/>
    <property type="match status" value="1"/>
</dbReference>
<evidence type="ECO:0000256" key="4">
    <source>
        <dbReference type="ARBA" id="ARBA00023136"/>
    </source>
</evidence>